<evidence type="ECO:0000259" key="9">
    <source>
        <dbReference type="PROSITE" id="PS50112"/>
    </source>
</evidence>
<dbReference type="GO" id="GO:0004673">
    <property type="term" value="F:protein histidine kinase activity"/>
    <property type="evidence" value="ECO:0007669"/>
    <property type="project" value="UniProtKB-EC"/>
</dbReference>
<feature type="transmembrane region" description="Helical" evidence="7">
    <location>
        <begin position="184"/>
        <end position="203"/>
    </location>
</feature>
<dbReference type="Gene3D" id="3.30.450.20">
    <property type="entry name" value="PAS domain"/>
    <property type="match status" value="5"/>
</dbReference>
<evidence type="ECO:0000259" key="8">
    <source>
        <dbReference type="PROSITE" id="PS50109"/>
    </source>
</evidence>
<dbReference type="InterPro" id="IPR036890">
    <property type="entry name" value="HATPase_C_sf"/>
</dbReference>
<dbReference type="SMART" id="SM00086">
    <property type="entry name" value="PAC"/>
    <property type="match status" value="4"/>
</dbReference>
<keyword evidence="4" id="KW-0808">Transferase</keyword>
<dbReference type="SMART" id="SM00065">
    <property type="entry name" value="GAF"/>
    <property type="match status" value="1"/>
</dbReference>
<reference evidence="11 12" key="1">
    <citation type="submission" date="2018-05" db="EMBL/GenBank/DDBJ databases">
        <title>Draft genome of Methanospirillum lacunae Ki8-1.</title>
        <authorList>
            <person name="Dueholm M.S."/>
            <person name="Nielsen P.H."/>
            <person name="Bakmann L.F."/>
            <person name="Otzen D.E."/>
        </authorList>
    </citation>
    <scope>NUCLEOTIDE SEQUENCE [LARGE SCALE GENOMIC DNA]</scope>
    <source>
        <strain evidence="11 12">Ki8-1</strain>
    </source>
</reference>
<dbReference type="Pfam" id="PF17159">
    <property type="entry name" value="MASE3"/>
    <property type="match status" value="1"/>
</dbReference>
<dbReference type="SMART" id="SM00387">
    <property type="entry name" value="HATPase_c"/>
    <property type="match status" value="1"/>
</dbReference>
<protein>
    <recommendedName>
        <fullName evidence="2">histidine kinase</fullName>
        <ecNumber evidence="2">2.7.13.3</ecNumber>
    </recommendedName>
</protein>
<dbReference type="Pfam" id="PF08447">
    <property type="entry name" value="PAS_3"/>
    <property type="match status" value="2"/>
</dbReference>
<feature type="transmembrane region" description="Helical" evidence="7">
    <location>
        <begin position="43"/>
        <end position="65"/>
    </location>
</feature>
<dbReference type="Proteomes" id="UP000245657">
    <property type="component" value="Unassembled WGS sequence"/>
</dbReference>
<dbReference type="Gene3D" id="3.30.565.10">
    <property type="entry name" value="Histidine kinase-like ATPase, C-terminal domain"/>
    <property type="match status" value="1"/>
</dbReference>
<dbReference type="NCBIfam" id="TIGR00229">
    <property type="entry name" value="sensory_box"/>
    <property type="match status" value="3"/>
</dbReference>
<feature type="transmembrane region" description="Helical" evidence="7">
    <location>
        <begin position="12"/>
        <end position="37"/>
    </location>
</feature>
<dbReference type="SMART" id="SM00091">
    <property type="entry name" value="PAS"/>
    <property type="match status" value="5"/>
</dbReference>
<feature type="domain" description="PAC" evidence="10">
    <location>
        <begin position="780"/>
        <end position="830"/>
    </location>
</feature>
<dbReference type="PANTHER" id="PTHR43304">
    <property type="entry name" value="PHYTOCHROME-LIKE PROTEIN CPH1"/>
    <property type="match status" value="1"/>
</dbReference>
<dbReference type="InterPro" id="IPR000014">
    <property type="entry name" value="PAS"/>
</dbReference>
<feature type="transmembrane region" description="Helical" evidence="7">
    <location>
        <begin position="74"/>
        <end position="96"/>
    </location>
</feature>
<evidence type="ECO:0000256" key="6">
    <source>
        <dbReference type="SAM" id="Coils"/>
    </source>
</evidence>
<gene>
    <name evidence="11" type="ORF">DK846_00510</name>
</gene>
<dbReference type="Gene3D" id="3.30.450.40">
    <property type="match status" value="1"/>
</dbReference>
<dbReference type="InterPro" id="IPR029016">
    <property type="entry name" value="GAF-like_dom_sf"/>
</dbReference>
<dbReference type="InterPro" id="IPR035965">
    <property type="entry name" value="PAS-like_dom_sf"/>
</dbReference>
<dbReference type="EMBL" id="QGMY01000002">
    <property type="protein sequence ID" value="PWR73688.1"/>
    <property type="molecule type" value="Genomic_DNA"/>
</dbReference>
<evidence type="ECO:0000259" key="10">
    <source>
        <dbReference type="PROSITE" id="PS50113"/>
    </source>
</evidence>
<accession>A0A2V2NB31</accession>
<proteinExistence type="predicted"/>
<dbReference type="InterPro" id="IPR003018">
    <property type="entry name" value="GAF"/>
</dbReference>
<evidence type="ECO:0000313" key="12">
    <source>
        <dbReference type="Proteomes" id="UP000245657"/>
    </source>
</evidence>
<comment type="catalytic activity">
    <reaction evidence="1">
        <text>ATP + protein L-histidine = ADP + protein N-phospho-L-histidine.</text>
        <dbReference type="EC" id="2.7.13.3"/>
    </reaction>
</comment>
<feature type="transmembrane region" description="Helical" evidence="7">
    <location>
        <begin position="145"/>
        <end position="164"/>
    </location>
</feature>
<dbReference type="GeneID" id="97549005"/>
<evidence type="ECO:0000256" key="4">
    <source>
        <dbReference type="ARBA" id="ARBA00022679"/>
    </source>
</evidence>
<sequence length="1301" mass="148370">MGYQTSIMQKILPLPIHLANLIEILFIFIMLGALYLISTINYLLFHTIVEGAGLAVVLSIFIIVWNTRRQISGAFFLIIGISFIFFGSFDLLHTIAYKGMNIIPGNGADIPTQLWIAARYFQSITFLVATLFIGRSITRDRKYDASIIIAVCAIASAFLYASIFSWHTFPSCYIDGIGLTPFKIVSEFIISFILILTIIILFLRREHFDPVVLKLLILAQTFLILGELAFTSYVSVYGFMNLLGHFFRFISVYLFCRVFIVISLTRPYNLIFHELKEKENALQESIEEFRAVFDQTYHLMGVLDSQGILREMNAIAVKYLLDENLDPGSVLGKPFWNTPWWVHDPVQQDQLKCAIRRVASGEVVRFEATHPSGKDFINIDFSLKPVRDRNDTVFLLIAEGWDITERKQAEKSLKELDFVIRHSPAIVFVWKAEEGWPVQYVSENIGQLGYTVENFLSGNIVFSNIIHPDDIGRVFAEVTRYSSEEGREEFNQEYRIIKSDQTICWIDDRTWIRRDNAGQITHYQGIIFDITERKQADEAVQVAVQLNQLIDTMSASESMSYTLDEAERLTNSTIGFFHLINPDEQTIQLVTWSTKTRKHCFIPKEPIRHYPVEKAGVWVDCLRERKPIIHNDYANMPHKKGLPEGHAPVLRELVVPILDADKIVAIMGVGNKATDYHEKDIAVLTLLAKNAWILIQRKHVEEALKESEERFRTMSESSLTGVYIFMDGLVKYANPTFAKILGYTPEELIGMDPLDSVHPDDRDMVRGRMMARVDHKETISVYECRLITKDQRTILVSIMGTLIPYQGQQALSGNLMDITERKSAEEALRESEIRFRELFNSMSSGVVVYRAVDDGANFVIVDANPAAEAIEKISKQDMIGKNVSEVFPGIFEFGIMEVFHRVWHTGIPEHHPLSFYQDNRVSSWRENYIYMLPSGEVVAIYDDVTARKRAEDALIESEQKFRDIFNNTSDAIHIHEIKEDGTLGRFTEINDVTSRILGYTRDELLAMAPSDITTDYHSPPLEKINETQQTTGTARFETEYRRKDGSIVPVEVNTHVVTIQGTKVMLGVVRDITERKFAEKALQQANKKLNLLSSITRHDINNQIQVLLFLLEFAKDAINDSTKQLEVIEKEKGIVDNIYNQISFTKDYEDLGVVAPNWQKVAPIIKNCSILLHHETVQIFFEESHLEIFADPLLQKVFYNLFDNAMRYGGEKMTSIRVSSHEENDSLIIVVEDDGEGVSIEDKEKLFSKGFGKHTGLGLFLSREILSITGITIIENGVPGVGARFDILVPHGEYRYCSNDG</sequence>
<dbReference type="EC" id="2.7.13.3" evidence="2"/>
<feature type="domain" description="PAS" evidence="9">
    <location>
        <begin position="727"/>
        <end position="776"/>
    </location>
</feature>
<dbReference type="PROSITE" id="PS50113">
    <property type="entry name" value="PAC"/>
    <property type="match status" value="4"/>
</dbReference>
<dbReference type="InterPro" id="IPR052162">
    <property type="entry name" value="Sensor_kinase/Photoreceptor"/>
</dbReference>
<evidence type="ECO:0000256" key="5">
    <source>
        <dbReference type="ARBA" id="ARBA00022777"/>
    </source>
</evidence>
<dbReference type="Pfam" id="PF13185">
    <property type="entry name" value="GAF_2"/>
    <property type="match status" value="1"/>
</dbReference>
<keyword evidence="3" id="KW-0597">Phosphoprotein</keyword>
<dbReference type="Pfam" id="PF13426">
    <property type="entry name" value="PAS_9"/>
    <property type="match status" value="1"/>
</dbReference>
<feature type="domain" description="PAC" evidence="10">
    <location>
        <begin position="1034"/>
        <end position="1084"/>
    </location>
</feature>
<keyword evidence="7" id="KW-0812">Transmembrane</keyword>
<comment type="caution">
    <text evidence="11">The sequence shown here is derived from an EMBL/GenBank/DDBJ whole genome shotgun (WGS) entry which is preliminary data.</text>
</comment>
<keyword evidence="5" id="KW-0418">Kinase</keyword>
<dbReference type="PRINTS" id="PR00344">
    <property type="entry name" value="BCTRLSENSOR"/>
</dbReference>
<keyword evidence="12" id="KW-1185">Reference proteome</keyword>
<feature type="transmembrane region" description="Helical" evidence="7">
    <location>
        <begin position="116"/>
        <end position="133"/>
    </location>
</feature>
<dbReference type="SUPFAM" id="SSF55874">
    <property type="entry name" value="ATPase domain of HSP90 chaperone/DNA topoisomerase II/histidine kinase"/>
    <property type="match status" value="1"/>
</dbReference>
<evidence type="ECO:0000256" key="2">
    <source>
        <dbReference type="ARBA" id="ARBA00012438"/>
    </source>
</evidence>
<keyword evidence="6" id="KW-0175">Coiled coil</keyword>
<organism evidence="11 12">
    <name type="scientific">Methanospirillum lacunae</name>
    <dbReference type="NCBI Taxonomy" id="668570"/>
    <lineage>
        <taxon>Archaea</taxon>
        <taxon>Methanobacteriati</taxon>
        <taxon>Methanobacteriota</taxon>
        <taxon>Stenosarchaea group</taxon>
        <taxon>Methanomicrobia</taxon>
        <taxon>Methanomicrobiales</taxon>
        <taxon>Methanospirillaceae</taxon>
        <taxon>Methanospirillum</taxon>
    </lineage>
</organism>
<keyword evidence="7" id="KW-1133">Transmembrane helix</keyword>
<dbReference type="InterPro" id="IPR000700">
    <property type="entry name" value="PAS-assoc_C"/>
</dbReference>
<dbReference type="InterPro" id="IPR013656">
    <property type="entry name" value="PAS_4"/>
</dbReference>
<dbReference type="InterPro" id="IPR033425">
    <property type="entry name" value="MASE3"/>
</dbReference>
<feature type="domain" description="PAC" evidence="10">
    <location>
        <begin position="362"/>
        <end position="415"/>
    </location>
</feature>
<dbReference type="SUPFAM" id="SSF55785">
    <property type="entry name" value="PYP-like sensor domain (PAS domain)"/>
    <property type="match status" value="5"/>
</dbReference>
<name>A0A2V2NB31_9EURY</name>
<dbReference type="InterPro" id="IPR001610">
    <property type="entry name" value="PAC"/>
</dbReference>
<feature type="coiled-coil region" evidence="6">
    <location>
        <begin position="1075"/>
        <end position="1131"/>
    </location>
</feature>
<dbReference type="PROSITE" id="PS50112">
    <property type="entry name" value="PAS"/>
    <property type="match status" value="2"/>
</dbReference>
<dbReference type="SUPFAM" id="SSF55781">
    <property type="entry name" value="GAF domain-like"/>
    <property type="match status" value="1"/>
</dbReference>
<dbReference type="Pfam" id="PF08448">
    <property type="entry name" value="PAS_4"/>
    <property type="match status" value="2"/>
</dbReference>
<dbReference type="InterPro" id="IPR013655">
    <property type="entry name" value="PAS_fold_3"/>
</dbReference>
<dbReference type="CDD" id="cd00130">
    <property type="entry name" value="PAS"/>
    <property type="match status" value="3"/>
</dbReference>
<evidence type="ECO:0000256" key="7">
    <source>
        <dbReference type="SAM" id="Phobius"/>
    </source>
</evidence>
<dbReference type="PANTHER" id="PTHR43304:SF1">
    <property type="entry name" value="PAC DOMAIN-CONTAINING PROTEIN"/>
    <property type="match status" value="1"/>
</dbReference>
<dbReference type="InterPro" id="IPR004358">
    <property type="entry name" value="Sig_transdc_His_kin-like_C"/>
</dbReference>
<dbReference type="RefSeq" id="WP_109966969.1">
    <property type="nucleotide sequence ID" value="NZ_CP176093.1"/>
</dbReference>
<feature type="domain" description="PAC" evidence="10">
    <location>
        <begin position="490"/>
        <end position="542"/>
    </location>
</feature>
<feature type="transmembrane region" description="Helical" evidence="7">
    <location>
        <begin position="215"/>
        <end position="240"/>
    </location>
</feature>
<feature type="domain" description="PAS" evidence="9">
    <location>
        <begin position="957"/>
        <end position="1005"/>
    </location>
</feature>
<evidence type="ECO:0000256" key="3">
    <source>
        <dbReference type="ARBA" id="ARBA00022553"/>
    </source>
</evidence>
<keyword evidence="7" id="KW-0472">Membrane</keyword>
<evidence type="ECO:0000256" key="1">
    <source>
        <dbReference type="ARBA" id="ARBA00000085"/>
    </source>
</evidence>
<dbReference type="InterPro" id="IPR005467">
    <property type="entry name" value="His_kinase_dom"/>
</dbReference>
<evidence type="ECO:0000313" key="11">
    <source>
        <dbReference type="EMBL" id="PWR73688.1"/>
    </source>
</evidence>
<dbReference type="PROSITE" id="PS50109">
    <property type="entry name" value="HIS_KIN"/>
    <property type="match status" value="1"/>
</dbReference>
<dbReference type="Pfam" id="PF02518">
    <property type="entry name" value="HATPase_c"/>
    <property type="match status" value="1"/>
</dbReference>
<dbReference type="InterPro" id="IPR003594">
    <property type="entry name" value="HATPase_dom"/>
</dbReference>
<feature type="domain" description="Histidine kinase" evidence="8">
    <location>
        <begin position="1194"/>
        <end position="1293"/>
    </location>
</feature>